<organism evidence="1 2">
    <name type="scientific">Chitinophaga caeni</name>
    <dbReference type="NCBI Taxonomy" id="2029983"/>
    <lineage>
        <taxon>Bacteria</taxon>
        <taxon>Pseudomonadati</taxon>
        <taxon>Bacteroidota</taxon>
        <taxon>Chitinophagia</taxon>
        <taxon>Chitinophagales</taxon>
        <taxon>Chitinophagaceae</taxon>
        <taxon>Chitinophaga</taxon>
    </lineage>
</organism>
<name>A0A291QSR0_9BACT</name>
<proteinExistence type="predicted"/>
<dbReference type="Proteomes" id="UP000220133">
    <property type="component" value="Chromosome"/>
</dbReference>
<dbReference type="RefSeq" id="WP_098193385.1">
    <property type="nucleotide sequence ID" value="NZ_CP023777.1"/>
</dbReference>
<accession>A0A291QSR0</accession>
<gene>
    <name evidence="1" type="ORF">COR50_07270</name>
</gene>
<dbReference type="KEGG" id="cbae:COR50_07270"/>
<sequence>MAVARFRNEFIASSNVKDIKDYCELYGIVYFTTMDILEVAITNSIMTESQCDSFIYEVKQKGSKLPCDTMAAYRKRNEKWVSLQLLNRYMSRNFINTFSTPGFSPCY</sequence>
<dbReference type="OrthoDB" id="793116at2"/>
<evidence type="ECO:0000313" key="1">
    <source>
        <dbReference type="EMBL" id="ATL47000.1"/>
    </source>
</evidence>
<dbReference type="EMBL" id="CP023777">
    <property type="protein sequence ID" value="ATL47000.1"/>
    <property type="molecule type" value="Genomic_DNA"/>
</dbReference>
<protein>
    <submittedName>
        <fullName evidence="1">Uncharacterized protein</fullName>
    </submittedName>
</protein>
<dbReference type="AlphaFoldDB" id="A0A291QSR0"/>
<keyword evidence="2" id="KW-1185">Reference proteome</keyword>
<reference evidence="1 2" key="1">
    <citation type="submission" date="2017-10" db="EMBL/GenBank/DDBJ databases">
        <title>Paenichitinophaga pekingensis gen. nov., sp. nov., isolated from activated sludge.</title>
        <authorList>
            <person name="Jin D."/>
            <person name="Kong X."/>
            <person name="Deng Y."/>
            <person name="Bai Z."/>
        </authorList>
    </citation>
    <scope>NUCLEOTIDE SEQUENCE [LARGE SCALE GENOMIC DNA]</scope>
    <source>
        <strain evidence="1 2">13</strain>
    </source>
</reference>
<evidence type="ECO:0000313" key="2">
    <source>
        <dbReference type="Proteomes" id="UP000220133"/>
    </source>
</evidence>